<organism evidence="9 10">
    <name type="scientific">Oceanobacillus bengalensis</name>
    <dbReference type="NCBI Taxonomy" id="1435466"/>
    <lineage>
        <taxon>Bacteria</taxon>
        <taxon>Bacillati</taxon>
        <taxon>Bacillota</taxon>
        <taxon>Bacilli</taxon>
        <taxon>Bacillales</taxon>
        <taxon>Bacillaceae</taxon>
        <taxon>Oceanobacillus</taxon>
    </lineage>
</organism>
<dbReference type="NCBIfam" id="TIGR01222">
    <property type="entry name" value="minC"/>
    <property type="match status" value="1"/>
</dbReference>
<evidence type="ECO:0000313" key="10">
    <source>
        <dbReference type="Proteomes" id="UP000281813"/>
    </source>
</evidence>
<evidence type="ECO:0000256" key="4">
    <source>
        <dbReference type="ARBA" id="ARBA00023306"/>
    </source>
</evidence>
<evidence type="ECO:0000256" key="3">
    <source>
        <dbReference type="ARBA" id="ARBA00023210"/>
    </source>
</evidence>
<dbReference type="Pfam" id="PF03775">
    <property type="entry name" value="MinC_C"/>
    <property type="match status" value="1"/>
</dbReference>
<dbReference type="Pfam" id="PF22642">
    <property type="entry name" value="MinC_N_1"/>
    <property type="match status" value="1"/>
</dbReference>
<name>A0A494Z5W7_9BACI</name>
<proteinExistence type="inferred from homology"/>
<dbReference type="NCBIfam" id="NF001772">
    <property type="entry name" value="PRK00513.1-3"/>
    <property type="match status" value="1"/>
</dbReference>
<dbReference type="PANTHER" id="PTHR34108">
    <property type="entry name" value="SEPTUM SITE-DETERMINING PROTEIN MINC"/>
    <property type="match status" value="1"/>
</dbReference>
<dbReference type="InterPro" id="IPR005526">
    <property type="entry name" value="Septum_form_inhib_MinC_C"/>
</dbReference>
<keyword evidence="3 6" id="KW-0717">Septation</keyword>
<accession>A0A494Z5W7</accession>
<reference evidence="9 10" key="1">
    <citation type="journal article" date="2015" name="Antonie Van Leeuwenhoek">
        <title>Oceanobacillus bengalensis sp. nov., a bacterium isolated from seawater of the Bay of Bengal.</title>
        <authorList>
            <person name="Yongchang O."/>
            <person name="Xiang W."/>
            <person name="Wang G."/>
        </authorList>
    </citation>
    <scope>NUCLEOTIDE SEQUENCE [LARGE SCALE GENOMIC DNA]</scope>
    <source>
        <strain evidence="9 10">MCCC 1K00260</strain>
    </source>
</reference>
<evidence type="ECO:0000259" key="7">
    <source>
        <dbReference type="Pfam" id="PF03775"/>
    </source>
</evidence>
<dbReference type="Proteomes" id="UP000281813">
    <property type="component" value="Unassembled WGS sequence"/>
</dbReference>
<dbReference type="InterPro" id="IPR036145">
    <property type="entry name" value="MinC_C_sf"/>
</dbReference>
<dbReference type="SUPFAM" id="SSF63848">
    <property type="entry name" value="Cell-division inhibitor MinC, C-terminal domain"/>
    <property type="match status" value="1"/>
</dbReference>
<feature type="domain" description="Septum site-determining protein MinC N-terminal" evidence="8">
    <location>
        <begin position="8"/>
        <end position="84"/>
    </location>
</feature>
<dbReference type="AlphaFoldDB" id="A0A494Z5W7"/>
<keyword evidence="2 6" id="KW-0132">Cell division</keyword>
<dbReference type="InterPro" id="IPR013033">
    <property type="entry name" value="MinC"/>
</dbReference>
<sequence>MHDTKQLITIKGTREGITLFIDESCSFNQAMNELHDKIISSRPKNDEPIVSVKVKLGNRYLKEEQEKDLRKIFNEENRFEIHSIESDVIRKEDALKWIEESKMKLVNRIVRSGQVLEIDGDLLLIGDVNPGGKVVSTGNIFIMGHLYGIAHAGVDGDRSAFIVASYMKPTQLRIADYLSRAPDYESDGVYMECGLIDEEQDKIIIDRLQVLSHKRKEISRFERRIQNG</sequence>
<dbReference type="OrthoDB" id="9790810at2"/>
<evidence type="ECO:0000313" key="9">
    <source>
        <dbReference type="EMBL" id="RKQ17939.1"/>
    </source>
</evidence>
<evidence type="ECO:0000256" key="2">
    <source>
        <dbReference type="ARBA" id="ARBA00022618"/>
    </source>
</evidence>
<comment type="similarity">
    <text evidence="1 6">Belongs to the MinC family.</text>
</comment>
<dbReference type="GO" id="GO:0000902">
    <property type="term" value="P:cell morphogenesis"/>
    <property type="evidence" value="ECO:0007669"/>
    <property type="project" value="InterPro"/>
</dbReference>
<comment type="subunit">
    <text evidence="5 6">Interacts with MinD and FtsZ.</text>
</comment>
<evidence type="ECO:0000259" key="8">
    <source>
        <dbReference type="Pfam" id="PF22642"/>
    </source>
</evidence>
<dbReference type="GO" id="GO:0000917">
    <property type="term" value="P:division septum assembly"/>
    <property type="evidence" value="ECO:0007669"/>
    <property type="project" value="UniProtKB-KW"/>
</dbReference>
<comment type="function">
    <text evidence="6">Cell division inhibitor that blocks the formation of polar Z ring septums. Rapidly oscillates between the poles of the cell to destabilize FtsZ filaments that have formed before they mature into polar Z rings. Prevents FtsZ polymerization.</text>
</comment>
<evidence type="ECO:0000256" key="1">
    <source>
        <dbReference type="ARBA" id="ARBA00006291"/>
    </source>
</evidence>
<dbReference type="RefSeq" id="WP_121128641.1">
    <property type="nucleotide sequence ID" value="NZ_JBHUFK010000023.1"/>
</dbReference>
<comment type="caution">
    <text evidence="9">The sequence shown here is derived from an EMBL/GenBank/DDBJ whole genome shotgun (WGS) entry which is preliminary data.</text>
</comment>
<dbReference type="InterPro" id="IPR016098">
    <property type="entry name" value="CAP/MinC_C"/>
</dbReference>
<feature type="domain" description="Septum formation inhibitor MinC C-terminal" evidence="7">
    <location>
        <begin position="106"/>
        <end position="205"/>
    </location>
</feature>
<dbReference type="Gene3D" id="3.30.160.540">
    <property type="match status" value="1"/>
</dbReference>
<dbReference type="EMBL" id="RBZO01000003">
    <property type="protein sequence ID" value="RKQ17939.1"/>
    <property type="molecule type" value="Genomic_DNA"/>
</dbReference>
<dbReference type="HAMAP" id="MF_00267">
    <property type="entry name" value="MinC"/>
    <property type="match status" value="1"/>
</dbReference>
<dbReference type="Gene3D" id="2.160.20.70">
    <property type="match status" value="1"/>
</dbReference>
<evidence type="ECO:0000256" key="6">
    <source>
        <dbReference type="HAMAP-Rule" id="MF_00267"/>
    </source>
</evidence>
<dbReference type="GO" id="GO:1901891">
    <property type="term" value="P:regulation of cell septum assembly"/>
    <property type="evidence" value="ECO:0007669"/>
    <property type="project" value="InterPro"/>
</dbReference>
<protein>
    <recommendedName>
        <fullName evidence="6">Probable septum site-determining protein MinC</fullName>
    </recommendedName>
</protein>
<dbReference type="PANTHER" id="PTHR34108:SF1">
    <property type="entry name" value="SEPTUM SITE-DETERMINING PROTEIN MINC"/>
    <property type="match status" value="1"/>
</dbReference>
<keyword evidence="4 6" id="KW-0131">Cell cycle</keyword>
<gene>
    <name evidence="6 9" type="primary">minC</name>
    <name evidence="9" type="ORF">D8M05_03360</name>
</gene>
<keyword evidence="10" id="KW-1185">Reference proteome</keyword>
<evidence type="ECO:0000256" key="5">
    <source>
        <dbReference type="ARBA" id="ARBA00046874"/>
    </source>
</evidence>
<dbReference type="InterPro" id="IPR055219">
    <property type="entry name" value="MinC_N_1"/>
</dbReference>